<organism evidence="2 3">
    <name type="scientific">Epicoccum nigrum</name>
    <name type="common">Soil fungus</name>
    <name type="synonym">Epicoccum purpurascens</name>
    <dbReference type="NCBI Taxonomy" id="105696"/>
    <lineage>
        <taxon>Eukaryota</taxon>
        <taxon>Fungi</taxon>
        <taxon>Dikarya</taxon>
        <taxon>Ascomycota</taxon>
        <taxon>Pezizomycotina</taxon>
        <taxon>Dothideomycetes</taxon>
        <taxon>Pleosporomycetidae</taxon>
        <taxon>Pleosporales</taxon>
        <taxon>Pleosporineae</taxon>
        <taxon>Didymellaceae</taxon>
        <taxon>Epicoccum</taxon>
    </lineage>
</organism>
<evidence type="ECO:0000313" key="3">
    <source>
        <dbReference type="Proteomes" id="UP000193240"/>
    </source>
</evidence>
<name>A0A1Y2LVM5_EPING</name>
<evidence type="ECO:0000313" key="2">
    <source>
        <dbReference type="EMBL" id="OSS47913.1"/>
    </source>
</evidence>
<dbReference type="EMBL" id="KZ107847">
    <property type="protein sequence ID" value="OSS47913.1"/>
    <property type="molecule type" value="Genomic_DNA"/>
</dbReference>
<feature type="region of interest" description="Disordered" evidence="1">
    <location>
        <begin position="400"/>
        <end position="438"/>
    </location>
</feature>
<dbReference type="InParanoid" id="A0A1Y2LVM5"/>
<dbReference type="OMA" id="HDFLFAT"/>
<proteinExistence type="predicted"/>
<evidence type="ECO:0000256" key="1">
    <source>
        <dbReference type="SAM" id="MobiDB-lite"/>
    </source>
</evidence>
<reference evidence="2 3" key="1">
    <citation type="journal article" date="2017" name="Genome Announc.">
        <title>Genome sequence of the saprophytic ascomycete Epicoccum nigrum ICMP 19927 strain isolated from New Zealand.</title>
        <authorList>
            <person name="Fokin M."/>
            <person name="Fleetwood D."/>
            <person name="Weir B.S."/>
            <person name="Villas-Boas S.G."/>
        </authorList>
    </citation>
    <scope>NUCLEOTIDE SEQUENCE [LARGE SCALE GENOMIC DNA]</scope>
    <source>
        <strain evidence="2 3">ICMP 19927</strain>
    </source>
</reference>
<protein>
    <submittedName>
        <fullName evidence="2">Uncharacterized protein</fullName>
    </submittedName>
</protein>
<dbReference type="AlphaFoldDB" id="A0A1Y2LVM5"/>
<dbReference type="Proteomes" id="UP000193240">
    <property type="component" value="Unassembled WGS sequence"/>
</dbReference>
<accession>A0A1Y2LVM5</accession>
<sequence length="438" mass="49608">MTSISTCIYYRVSRNQNETTWLRLPTIDLGFLVDIANSNDRFNMLGDDSVLPADLTNPIHPMFHQIQAIDQLQLGLQLASHFLLHDKLLNFFVPLLYGRNTPDPTSGKNCLGVRQALRCLAHHMDVSFVGQTKGVWARTVSTSITTPLTSTCCQIFQRRVSPRIEITDWFLKFYTDIDGYAKATKCARYRHDFLFAITLVHEIVHAVGVMRRGDLDEPYYCRDYPGTEWGYAWENFMFGCIINPQKKNNSGTHVLMRKVWADDNTANKYGGKEYCNVSVSWIAKWFRTETWSIIAEKGPGAIAPPLTHFKIQISNELGALIVYADDPALQKDMAALDAQRIDYERSHPDSRKLASIIYNKRTLGELQQSNVPLPQRLLSVHRSSLVDSLVPSTKPLLSTAKSPVMVHRESSPCNIGRKRRADADADADIVPGPTKRRH</sequence>
<dbReference type="STRING" id="105696.A0A1Y2LVM5"/>
<gene>
    <name evidence="2" type="ORF">B5807_06422</name>
</gene>
<keyword evidence="3" id="KW-1185">Reference proteome</keyword>